<gene>
    <name evidence="1" type="ORF">I7I51_08556</name>
</gene>
<evidence type="ECO:0000313" key="2">
    <source>
        <dbReference type="Proteomes" id="UP000663671"/>
    </source>
</evidence>
<dbReference type="Proteomes" id="UP000663671">
    <property type="component" value="Chromosome 2"/>
</dbReference>
<name>A0A8A1M374_AJECA</name>
<reference evidence="1" key="1">
    <citation type="submission" date="2021-01" db="EMBL/GenBank/DDBJ databases">
        <title>Chromosome-level genome assembly of a human fungal pathogen reveals clustering of transcriptionally co-regulated genes.</title>
        <authorList>
            <person name="Voorhies M."/>
            <person name="Cohen S."/>
            <person name="Shea T.P."/>
            <person name="Petrus S."/>
            <person name="Munoz J.F."/>
            <person name="Poplawski S."/>
            <person name="Goldman W.E."/>
            <person name="Michael T."/>
            <person name="Cuomo C.A."/>
            <person name="Sil A."/>
            <person name="Beyhan S."/>
        </authorList>
    </citation>
    <scope>NUCLEOTIDE SEQUENCE</scope>
    <source>
        <strain evidence="1">WU24</strain>
    </source>
</reference>
<dbReference type="VEuPathDB" id="FungiDB:I7I51_08556"/>
<sequence length="146" mass="16307">MEGWMRRCQRKIPVSHKKFTCGSLPRSESQLHPFDGRTLLEKRDLRGPTQTLNLITSSEYQGIPPTLSEAHGPFYVTFCPSADRQQANDQTPSRACATTTKSQQNINISIVLRGSIARGIVWNMCGTLDPLRLFGLNRDPCRAGGF</sequence>
<dbReference type="OrthoDB" id="10446769at2759"/>
<organism evidence="1 2">
    <name type="scientific">Ajellomyces capsulatus</name>
    <name type="common">Darling's disease fungus</name>
    <name type="synonym">Histoplasma capsulatum</name>
    <dbReference type="NCBI Taxonomy" id="5037"/>
    <lineage>
        <taxon>Eukaryota</taxon>
        <taxon>Fungi</taxon>
        <taxon>Dikarya</taxon>
        <taxon>Ascomycota</taxon>
        <taxon>Pezizomycotina</taxon>
        <taxon>Eurotiomycetes</taxon>
        <taxon>Eurotiomycetidae</taxon>
        <taxon>Onygenales</taxon>
        <taxon>Ajellomycetaceae</taxon>
        <taxon>Histoplasma</taxon>
    </lineage>
</organism>
<protein>
    <submittedName>
        <fullName evidence="1">Uncharacterized protein</fullName>
    </submittedName>
</protein>
<accession>A0A8A1M374</accession>
<dbReference type="EMBL" id="CP069109">
    <property type="protein sequence ID" value="QSS59124.1"/>
    <property type="molecule type" value="Genomic_DNA"/>
</dbReference>
<proteinExistence type="predicted"/>
<evidence type="ECO:0000313" key="1">
    <source>
        <dbReference type="EMBL" id="QSS59124.1"/>
    </source>
</evidence>
<dbReference type="AlphaFoldDB" id="A0A8A1M374"/>